<protein>
    <recommendedName>
        <fullName evidence="1">cyclic-guanylate-specific phosphodiesterase</fullName>
        <ecNumber evidence="1">3.1.4.52</ecNumber>
    </recommendedName>
</protein>
<dbReference type="InterPro" id="IPR035919">
    <property type="entry name" value="EAL_sf"/>
</dbReference>
<dbReference type="SUPFAM" id="SSF55073">
    <property type="entry name" value="Nucleotide cyclase"/>
    <property type="match status" value="1"/>
</dbReference>
<dbReference type="Gene3D" id="3.20.20.450">
    <property type="entry name" value="EAL domain"/>
    <property type="match status" value="1"/>
</dbReference>
<dbReference type="RefSeq" id="WP_119954199.1">
    <property type="nucleotide sequence ID" value="NZ_QYUR01000002.1"/>
</dbReference>
<gene>
    <name evidence="5" type="ORF">D3879_10565</name>
</gene>
<accession>A0A418XMI3</accession>
<dbReference type="InterPro" id="IPR043128">
    <property type="entry name" value="Rev_trsase/Diguanyl_cyclase"/>
</dbReference>
<evidence type="ECO:0000259" key="3">
    <source>
        <dbReference type="PROSITE" id="PS50883"/>
    </source>
</evidence>
<dbReference type="Gene3D" id="3.30.450.40">
    <property type="match status" value="1"/>
</dbReference>
<proteinExistence type="predicted"/>
<dbReference type="InterPro" id="IPR029016">
    <property type="entry name" value="GAF-like_dom_sf"/>
</dbReference>
<dbReference type="EC" id="3.1.4.52" evidence="1"/>
<dbReference type="InterPro" id="IPR001633">
    <property type="entry name" value="EAL_dom"/>
</dbReference>
<dbReference type="FunFam" id="3.20.20.450:FF:000001">
    <property type="entry name" value="Cyclic di-GMP phosphodiesterase yahA"/>
    <property type="match status" value="1"/>
</dbReference>
<dbReference type="CDD" id="cd01949">
    <property type="entry name" value="GGDEF"/>
    <property type="match status" value="1"/>
</dbReference>
<dbReference type="AlphaFoldDB" id="A0A418XMI3"/>
<keyword evidence="2" id="KW-0973">c-di-GMP</keyword>
<dbReference type="Proteomes" id="UP000284021">
    <property type="component" value="Unassembled WGS sequence"/>
</dbReference>
<dbReference type="PANTHER" id="PTHR33121:SF70">
    <property type="entry name" value="SIGNALING PROTEIN YKOW"/>
    <property type="match status" value="1"/>
</dbReference>
<dbReference type="SMART" id="SM00267">
    <property type="entry name" value="GGDEF"/>
    <property type="match status" value="1"/>
</dbReference>
<evidence type="ECO:0000256" key="2">
    <source>
        <dbReference type="ARBA" id="ARBA00022636"/>
    </source>
</evidence>
<dbReference type="InterPro" id="IPR003018">
    <property type="entry name" value="GAF"/>
</dbReference>
<dbReference type="Gene3D" id="3.30.70.270">
    <property type="match status" value="1"/>
</dbReference>
<dbReference type="SMART" id="SM00052">
    <property type="entry name" value="EAL"/>
    <property type="match status" value="1"/>
</dbReference>
<dbReference type="OrthoDB" id="6597954at2"/>
<evidence type="ECO:0000313" key="5">
    <source>
        <dbReference type="EMBL" id="RJG13646.1"/>
    </source>
</evidence>
<dbReference type="Pfam" id="PF00563">
    <property type="entry name" value="EAL"/>
    <property type="match status" value="1"/>
</dbReference>
<dbReference type="EMBL" id="QYUR01000002">
    <property type="protein sequence ID" value="RJG13646.1"/>
    <property type="molecule type" value="Genomic_DNA"/>
</dbReference>
<keyword evidence="6" id="KW-1185">Reference proteome</keyword>
<feature type="domain" description="EAL" evidence="3">
    <location>
        <begin position="367"/>
        <end position="620"/>
    </location>
</feature>
<dbReference type="Pfam" id="PF13185">
    <property type="entry name" value="GAF_2"/>
    <property type="match status" value="1"/>
</dbReference>
<dbReference type="NCBIfam" id="TIGR00254">
    <property type="entry name" value="GGDEF"/>
    <property type="match status" value="1"/>
</dbReference>
<comment type="caution">
    <text evidence="5">The sequence shown here is derived from an EMBL/GenBank/DDBJ whole genome shotgun (WGS) entry which is preliminary data.</text>
</comment>
<dbReference type="Pfam" id="PF00990">
    <property type="entry name" value="GGDEF"/>
    <property type="match status" value="1"/>
</dbReference>
<dbReference type="SUPFAM" id="SSF141868">
    <property type="entry name" value="EAL domain-like"/>
    <property type="match status" value="1"/>
</dbReference>
<evidence type="ECO:0000256" key="1">
    <source>
        <dbReference type="ARBA" id="ARBA00012282"/>
    </source>
</evidence>
<dbReference type="SUPFAM" id="SSF55781">
    <property type="entry name" value="GAF domain-like"/>
    <property type="match status" value="1"/>
</dbReference>
<dbReference type="GO" id="GO:0071111">
    <property type="term" value="F:cyclic-guanylate-specific phosphodiesterase activity"/>
    <property type="evidence" value="ECO:0007669"/>
    <property type="project" value="UniProtKB-EC"/>
</dbReference>
<dbReference type="PROSITE" id="PS50883">
    <property type="entry name" value="EAL"/>
    <property type="match status" value="1"/>
</dbReference>
<sequence>MPVQASVEQEPGFLNRALRTLSGCNRALLRATDETALYQEICRVVVEQAGYRFAWVGRAEHDPGKSITHLAQTGLDLDYASSLRLTWANAELGRGPAGTAIRTGKICISHDVQSDPALGPWREGALERGIASLLSLPLWVEEEIFGSFDIGALEPNAFGAQEVELLSQAAEDLGFGIATLRTRTRAAEAEATIKRMAYSDALTGLPNRVRLRELLEEAIVAAKQERRPLGLLQLEVGRSREINEVLGYHEADRLQQEIANRLVQTAGAANPVARVGECEFAVLMPSGGAEQASQLAQRILVALDEPIELSGLFLDARASIGIALYPGHGTDPEALIRRGSIALEQAKRSSTGYALFKGGLDLECAQRMALMGDLRRAIEHNELLLHYQPKLQIATNKVCGSEALVRWQHPQHGLIAPDQFIKLAESTGLITPLTYWVLDAALAQRYAWHEEGIERPVSVNLSARDLRDPKLLERINGSFATWGAQSDWIEFELTESALMEDPVTAMETLVRLKNLDAQLAIDDFGTGYSSLAYLQQLPVDSLKIDQSFVTRMTCDDGSAKIVHSIIELAHNLDLTVVAEGVEDQATLTQLGRLGCDIAQGYTISRPIPAEQFRDWEAHSTWH</sequence>
<reference evidence="5 6" key="1">
    <citation type="submission" date="2018-09" db="EMBL/GenBank/DDBJ databases">
        <authorList>
            <person name="Zhu H."/>
        </authorList>
    </citation>
    <scope>NUCLEOTIDE SEQUENCE [LARGE SCALE GENOMIC DNA]</scope>
    <source>
        <strain evidence="5 6">K1S02-6</strain>
    </source>
</reference>
<dbReference type="SMART" id="SM00065">
    <property type="entry name" value="GAF"/>
    <property type="match status" value="1"/>
</dbReference>
<dbReference type="InterPro" id="IPR050706">
    <property type="entry name" value="Cyclic-di-GMP_PDE-like"/>
</dbReference>
<dbReference type="PROSITE" id="PS50887">
    <property type="entry name" value="GGDEF"/>
    <property type="match status" value="1"/>
</dbReference>
<name>A0A418XMI3_9PSED</name>
<dbReference type="InterPro" id="IPR029787">
    <property type="entry name" value="Nucleotide_cyclase"/>
</dbReference>
<dbReference type="CDD" id="cd01948">
    <property type="entry name" value="EAL"/>
    <property type="match status" value="1"/>
</dbReference>
<organism evidence="5 6">
    <name type="scientific">Pseudomonas cavernicola</name>
    <dbReference type="NCBI Taxonomy" id="2320866"/>
    <lineage>
        <taxon>Bacteria</taxon>
        <taxon>Pseudomonadati</taxon>
        <taxon>Pseudomonadota</taxon>
        <taxon>Gammaproteobacteria</taxon>
        <taxon>Pseudomonadales</taxon>
        <taxon>Pseudomonadaceae</taxon>
        <taxon>Pseudomonas</taxon>
    </lineage>
</organism>
<dbReference type="InterPro" id="IPR000160">
    <property type="entry name" value="GGDEF_dom"/>
</dbReference>
<evidence type="ECO:0000313" key="6">
    <source>
        <dbReference type="Proteomes" id="UP000284021"/>
    </source>
</evidence>
<feature type="domain" description="GGDEF" evidence="4">
    <location>
        <begin position="227"/>
        <end position="358"/>
    </location>
</feature>
<dbReference type="PANTHER" id="PTHR33121">
    <property type="entry name" value="CYCLIC DI-GMP PHOSPHODIESTERASE PDEF"/>
    <property type="match status" value="1"/>
</dbReference>
<evidence type="ECO:0000259" key="4">
    <source>
        <dbReference type="PROSITE" id="PS50887"/>
    </source>
</evidence>